<dbReference type="KEGG" id="lji:ELX58_07560"/>
<accession>A0A4P6ZM61</accession>
<dbReference type="AlphaFoldDB" id="A0A4P6ZM61"/>
<name>A0A4P6ZM61_9LACO</name>
<dbReference type="SMART" id="SM00244">
    <property type="entry name" value="PHB"/>
    <property type="match status" value="1"/>
</dbReference>
<feature type="compositionally biased region" description="Basic and acidic residues" evidence="1">
    <location>
        <begin position="189"/>
        <end position="200"/>
    </location>
</feature>
<dbReference type="Pfam" id="PF01145">
    <property type="entry name" value="Band_7"/>
    <property type="match status" value="1"/>
</dbReference>
<evidence type="ECO:0000259" key="2">
    <source>
        <dbReference type="SMART" id="SM00244"/>
    </source>
</evidence>
<evidence type="ECO:0000313" key="3">
    <source>
        <dbReference type="EMBL" id="QBP18936.1"/>
    </source>
</evidence>
<proteinExistence type="predicted"/>
<dbReference type="InterPro" id="IPR001107">
    <property type="entry name" value="Band_7"/>
</dbReference>
<dbReference type="Gene3D" id="3.30.479.30">
    <property type="entry name" value="Band 7 domain"/>
    <property type="match status" value="1"/>
</dbReference>
<gene>
    <name evidence="3" type="ORF">ELX58_07560</name>
</gene>
<feature type="domain" description="Band 7" evidence="2">
    <location>
        <begin position="20"/>
        <end position="183"/>
    </location>
</feature>
<dbReference type="OrthoDB" id="9809197at2"/>
<reference evidence="4" key="1">
    <citation type="submission" date="2018-12" db="EMBL/GenBank/DDBJ databases">
        <title>A new species of lactobacillus.</title>
        <authorList>
            <person name="Jian Y."/>
            <person name="Xin L."/>
            <person name="Hong Z.J."/>
            <person name="Ming L.Z."/>
            <person name="Hong X.Z."/>
        </authorList>
    </citation>
    <scope>NUCLEOTIDE SEQUENCE [LARGE SCALE GENOMIC DNA]</scope>
    <source>
        <strain evidence="4">HSLZ-75</strain>
    </source>
</reference>
<feature type="region of interest" description="Disordered" evidence="1">
    <location>
        <begin position="175"/>
        <end position="200"/>
    </location>
</feature>
<evidence type="ECO:0000313" key="4">
    <source>
        <dbReference type="Proteomes" id="UP000294321"/>
    </source>
</evidence>
<dbReference type="PANTHER" id="PTHR42911">
    <property type="entry name" value="MODULATOR OF FTSH PROTEASE HFLC"/>
    <property type="match status" value="1"/>
</dbReference>
<dbReference type="GO" id="GO:0016020">
    <property type="term" value="C:membrane"/>
    <property type="evidence" value="ECO:0007669"/>
    <property type="project" value="InterPro"/>
</dbReference>
<dbReference type="EMBL" id="CP034726">
    <property type="protein sequence ID" value="QBP18936.1"/>
    <property type="molecule type" value="Genomic_DNA"/>
</dbReference>
<protein>
    <submittedName>
        <fullName evidence="3">SPFH/Band 7/PHB domain protein</fullName>
    </submittedName>
</protein>
<dbReference type="InterPro" id="IPR001972">
    <property type="entry name" value="Stomatin_HflK_fam"/>
</dbReference>
<dbReference type="SUPFAM" id="SSF117892">
    <property type="entry name" value="Band 7/SPFH domain"/>
    <property type="match status" value="1"/>
</dbReference>
<sequence>MVIMILTIILIIVILILGYLSFQIVPQNHAGMITIWGKCINRNHPCEPGLHFKIPFVEKIIPVNLAQGNVYLSGNHPMTITTSDQALAYIQASLTYHVTNPYDYLWGNQNSVESMNQKVQSMLRDIIGGMTLNDALDSNERIQVELQRRIASATYMYGLHVDQVNIEKLQASEEMQKHMDEQKQSQLDKVSKKNEADGDAAKISSVNKAQNEATVNTAQAKATATKKNADAQKYAIQANADAQQYSVKVMQKVLSEVGNDPKLEKAYFNYLSINAYKQLAESGNMVFANGHSNDFGDLPKMAAMQKIWDKGEANDNK</sequence>
<dbReference type="PRINTS" id="PR00721">
    <property type="entry name" value="STOMATIN"/>
</dbReference>
<keyword evidence="4" id="KW-1185">Reference proteome</keyword>
<dbReference type="PANTHER" id="PTHR42911:SF2">
    <property type="entry name" value="PROHIBITIN FAMILY PROTEIN"/>
    <property type="match status" value="1"/>
</dbReference>
<dbReference type="Proteomes" id="UP000294321">
    <property type="component" value="Chromosome"/>
</dbReference>
<dbReference type="InterPro" id="IPR036013">
    <property type="entry name" value="Band_7/SPFH_dom_sf"/>
</dbReference>
<evidence type="ECO:0000256" key="1">
    <source>
        <dbReference type="SAM" id="MobiDB-lite"/>
    </source>
</evidence>
<organism evidence="3 4">
    <name type="scientific">Acetilactobacillus jinshanensis</name>
    <dbReference type="NCBI Taxonomy" id="1720083"/>
    <lineage>
        <taxon>Bacteria</taxon>
        <taxon>Bacillati</taxon>
        <taxon>Bacillota</taxon>
        <taxon>Bacilli</taxon>
        <taxon>Lactobacillales</taxon>
        <taxon>Lactobacillaceae</taxon>
        <taxon>Acetilactobacillus</taxon>
    </lineage>
</organism>